<reference evidence="5" key="1">
    <citation type="submission" date="2018-05" db="EMBL/GenBank/DDBJ databases">
        <authorList>
            <person name="Lanie J.A."/>
            <person name="Ng W.-L."/>
            <person name="Kazmierczak K.M."/>
            <person name="Andrzejewski T.M."/>
            <person name="Davidsen T.M."/>
            <person name="Wayne K.J."/>
            <person name="Tettelin H."/>
            <person name="Glass J.I."/>
            <person name="Rusch D."/>
            <person name="Podicherti R."/>
            <person name="Tsui H.-C.T."/>
            <person name="Winkler M.E."/>
        </authorList>
    </citation>
    <scope>NUCLEOTIDE SEQUENCE</scope>
</reference>
<keyword evidence="2" id="KW-0479">Metal-binding</keyword>
<dbReference type="Pfam" id="PF03328">
    <property type="entry name" value="HpcH_HpaI"/>
    <property type="match status" value="1"/>
</dbReference>
<proteinExistence type="inferred from homology"/>
<dbReference type="GO" id="GO:0016832">
    <property type="term" value="F:aldehyde-lyase activity"/>
    <property type="evidence" value="ECO:0007669"/>
    <property type="project" value="TreeGrafter"/>
</dbReference>
<feature type="non-terminal residue" evidence="5">
    <location>
        <position position="114"/>
    </location>
</feature>
<dbReference type="InterPro" id="IPR040442">
    <property type="entry name" value="Pyrv_kinase-like_dom_sf"/>
</dbReference>
<evidence type="ECO:0000256" key="2">
    <source>
        <dbReference type="ARBA" id="ARBA00022723"/>
    </source>
</evidence>
<dbReference type="GO" id="GO:0046872">
    <property type="term" value="F:metal ion binding"/>
    <property type="evidence" value="ECO:0007669"/>
    <property type="project" value="UniProtKB-KW"/>
</dbReference>
<keyword evidence="3" id="KW-0456">Lyase</keyword>
<evidence type="ECO:0000256" key="3">
    <source>
        <dbReference type="ARBA" id="ARBA00023239"/>
    </source>
</evidence>
<accession>A0A381XQX9</accession>
<organism evidence="5">
    <name type="scientific">marine metagenome</name>
    <dbReference type="NCBI Taxonomy" id="408172"/>
    <lineage>
        <taxon>unclassified sequences</taxon>
        <taxon>metagenomes</taxon>
        <taxon>ecological metagenomes</taxon>
    </lineage>
</organism>
<dbReference type="PANTHER" id="PTHR30502">
    <property type="entry name" value="2-KETO-3-DEOXY-L-RHAMNONATE ALDOLASE"/>
    <property type="match status" value="1"/>
</dbReference>
<dbReference type="AlphaFoldDB" id="A0A381XQX9"/>
<dbReference type="GO" id="GO:0005737">
    <property type="term" value="C:cytoplasm"/>
    <property type="evidence" value="ECO:0007669"/>
    <property type="project" value="TreeGrafter"/>
</dbReference>
<evidence type="ECO:0000313" key="5">
    <source>
        <dbReference type="EMBL" id="SVA67196.1"/>
    </source>
</evidence>
<dbReference type="InterPro" id="IPR005000">
    <property type="entry name" value="Aldolase/citrate-lyase_domain"/>
</dbReference>
<sequence>MIENRVKKVMREGNLAIGTYVTLSDPQVVEIIGLAGFDAAFIDMEHTTFDLSLVERMVLSAELVGITPIVRVPGIDSNVILRLLDLGTQGIIIPHVEGEEGARRAVDAVRYPPL</sequence>
<feature type="domain" description="HpcH/HpaI aldolase/citrate lyase" evidence="4">
    <location>
        <begin position="17"/>
        <end position="113"/>
    </location>
</feature>
<comment type="similarity">
    <text evidence="1">Belongs to the HpcH/HpaI aldolase family.</text>
</comment>
<protein>
    <recommendedName>
        <fullName evidence="4">HpcH/HpaI aldolase/citrate lyase domain-containing protein</fullName>
    </recommendedName>
</protein>
<dbReference type="InterPro" id="IPR050251">
    <property type="entry name" value="HpcH-HpaI_aldolase"/>
</dbReference>
<dbReference type="InterPro" id="IPR015813">
    <property type="entry name" value="Pyrv/PenolPyrv_kinase-like_dom"/>
</dbReference>
<name>A0A381XQX9_9ZZZZ</name>
<evidence type="ECO:0000259" key="4">
    <source>
        <dbReference type="Pfam" id="PF03328"/>
    </source>
</evidence>
<dbReference type="Gene3D" id="3.20.20.60">
    <property type="entry name" value="Phosphoenolpyruvate-binding domains"/>
    <property type="match status" value="1"/>
</dbReference>
<gene>
    <name evidence="5" type="ORF">METZ01_LOCUS120050</name>
</gene>
<evidence type="ECO:0000256" key="1">
    <source>
        <dbReference type="ARBA" id="ARBA00005568"/>
    </source>
</evidence>
<dbReference type="EMBL" id="UINC01016069">
    <property type="protein sequence ID" value="SVA67196.1"/>
    <property type="molecule type" value="Genomic_DNA"/>
</dbReference>
<dbReference type="SUPFAM" id="SSF51621">
    <property type="entry name" value="Phosphoenolpyruvate/pyruvate domain"/>
    <property type="match status" value="1"/>
</dbReference>
<dbReference type="PANTHER" id="PTHR30502:SF0">
    <property type="entry name" value="PHOSPHOENOLPYRUVATE CARBOXYLASE FAMILY PROTEIN"/>
    <property type="match status" value="1"/>
</dbReference>